<feature type="transmembrane region" description="Helical" evidence="2">
    <location>
        <begin position="210"/>
        <end position="228"/>
    </location>
</feature>
<name>C8NII5_9LACT</name>
<dbReference type="AlphaFoldDB" id="C8NII5"/>
<keyword evidence="2" id="KW-0812">Transmembrane</keyword>
<proteinExistence type="predicted"/>
<gene>
    <name evidence="3" type="ORF">HMPREF0444_1730</name>
</gene>
<evidence type="ECO:0000256" key="2">
    <source>
        <dbReference type="SAM" id="Phobius"/>
    </source>
</evidence>
<feature type="transmembrane region" description="Helical" evidence="2">
    <location>
        <begin position="51"/>
        <end position="82"/>
    </location>
</feature>
<dbReference type="STRING" id="638301.HMPREF0444_1730"/>
<sequence length="313" mass="36642">MEEHREMPKSYYNLSEDQLSRLRDLLKKVSLENSQVQSLPRSLRKMREGLFLGKLIMIGILCITAFPLVALTFVVVLLLGNIEGVRYILFTNLMAWPIVLICWVFPLLVLIFSNRFIRFSKQRETDRLMNAANIIINGSKNIPQDSLPQEIVTLKYFMSVMKKGTEFNQNEKQREDFRIHRLKQLLRKINPKRTDIPESKWGTPQLVQKWIVIADVIFCLVLWHHLIFRASASFTLEKGIIILIILLLGMIISYKLLLQFQKKKAQQEFEELLKLADEDAKRIKEQQLELSEELIQELDDCVYELSQAYGMTV</sequence>
<feature type="transmembrane region" description="Helical" evidence="2">
    <location>
        <begin position="240"/>
        <end position="258"/>
    </location>
</feature>
<evidence type="ECO:0000313" key="3">
    <source>
        <dbReference type="EMBL" id="EEW36382.1"/>
    </source>
</evidence>
<dbReference type="HOGENOM" id="CLU_887856_0_0_9"/>
<feature type="coiled-coil region" evidence="1">
    <location>
        <begin position="262"/>
        <end position="293"/>
    </location>
</feature>
<protein>
    <submittedName>
        <fullName evidence="3">Uncharacterized protein</fullName>
    </submittedName>
</protein>
<reference evidence="3 4" key="1">
    <citation type="submission" date="2009-08" db="EMBL/GenBank/DDBJ databases">
        <authorList>
            <person name="Muzny D."/>
            <person name="Qin X."/>
            <person name="Deng J."/>
            <person name="Jiang H."/>
            <person name="Liu Y."/>
            <person name="Qu J."/>
            <person name="Song X.-Z."/>
            <person name="Zhang L."/>
            <person name="Thornton R."/>
            <person name="Coyle M."/>
            <person name="Francisco L."/>
            <person name="Jackson L."/>
            <person name="Javaid M."/>
            <person name="Korchina V."/>
            <person name="Kovar C."/>
            <person name="Mata R."/>
            <person name="Mathew T."/>
            <person name="Ngo R."/>
            <person name="Nguyen L."/>
            <person name="Nguyen N."/>
            <person name="Okwuonu G."/>
            <person name="Ongeri F."/>
            <person name="Pham C."/>
            <person name="Simmons D."/>
            <person name="Wilczek-Boney K."/>
            <person name="Hale W."/>
            <person name="Jakkamsetti A."/>
            <person name="Pham P."/>
            <person name="Ruth R."/>
            <person name="San Lucas F."/>
            <person name="Warren J."/>
            <person name="Zhang J."/>
            <person name="Zhao Z."/>
            <person name="Zhou C."/>
            <person name="Zhu D."/>
            <person name="Lee S."/>
            <person name="Bess C."/>
            <person name="Blankenburg K."/>
            <person name="Forbes L."/>
            <person name="Fu Q."/>
            <person name="Gubbala S."/>
            <person name="Hirani K."/>
            <person name="Jayaseelan J.C."/>
            <person name="Lara F."/>
            <person name="Munidasa M."/>
            <person name="Palculict T."/>
            <person name="Patil S."/>
            <person name="Pu L.-L."/>
            <person name="Saada N."/>
            <person name="Tang L."/>
            <person name="Weissenberger G."/>
            <person name="Zhu Y."/>
            <person name="Hemphill L."/>
            <person name="Shang Y."/>
            <person name="Youmans B."/>
            <person name="Ayvaz T."/>
            <person name="Ross M."/>
            <person name="Santibanez J."/>
            <person name="Aqrawi P."/>
            <person name="Gross S."/>
            <person name="Joshi V."/>
            <person name="Fowler G."/>
            <person name="Nazareth L."/>
            <person name="Reid J."/>
            <person name="Worley K."/>
            <person name="Petrosino J."/>
            <person name="Highlander S."/>
            <person name="Gibbs R."/>
        </authorList>
    </citation>
    <scope>NUCLEOTIDE SEQUENCE [LARGE SCALE GENOMIC DNA]</scope>
    <source>
        <strain evidence="3 4">ATCC 49175</strain>
    </source>
</reference>
<organism evidence="3 4">
    <name type="scientific">Granulicatella adiacens ATCC 49175</name>
    <dbReference type="NCBI Taxonomy" id="638301"/>
    <lineage>
        <taxon>Bacteria</taxon>
        <taxon>Bacillati</taxon>
        <taxon>Bacillota</taxon>
        <taxon>Bacilli</taxon>
        <taxon>Lactobacillales</taxon>
        <taxon>Carnobacteriaceae</taxon>
        <taxon>Granulicatella</taxon>
    </lineage>
</organism>
<keyword evidence="4" id="KW-1185">Reference proteome</keyword>
<evidence type="ECO:0000256" key="1">
    <source>
        <dbReference type="SAM" id="Coils"/>
    </source>
</evidence>
<feature type="transmembrane region" description="Helical" evidence="2">
    <location>
        <begin position="94"/>
        <end position="113"/>
    </location>
</feature>
<accession>C8NII5</accession>
<keyword evidence="2" id="KW-0472">Membrane</keyword>
<evidence type="ECO:0000313" key="4">
    <source>
        <dbReference type="Proteomes" id="UP000005926"/>
    </source>
</evidence>
<dbReference type="Proteomes" id="UP000005926">
    <property type="component" value="Unassembled WGS sequence"/>
</dbReference>
<comment type="caution">
    <text evidence="3">The sequence shown here is derived from an EMBL/GenBank/DDBJ whole genome shotgun (WGS) entry which is preliminary data.</text>
</comment>
<dbReference type="EMBL" id="ACKZ01000029">
    <property type="protein sequence ID" value="EEW36382.1"/>
    <property type="molecule type" value="Genomic_DNA"/>
</dbReference>
<keyword evidence="2" id="KW-1133">Transmembrane helix</keyword>
<keyword evidence="1" id="KW-0175">Coiled coil</keyword>